<keyword evidence="3" id="KW-1185">Reference proteome</keyword>
<dbReference type="Gene3D" id="3.40.1350.110">
    <property type="match status" value="1"/>
</dbReference>
<dbReference type="STRING" id="550983.A4R26_06635"/>
<evidence type="ECO:0000313" key="2">
    <source>
        <dbReference type="EMBL" id="OQP53641.1"/>
    </source>
</evidence>
<organism evidence="2 3">
    <name type="scientific">Niastella populi</name>
    <dbReference type="NCBI Taxonomy" id="550983"/>
    <lineage>
        <taxon>Bacteria</taxon>
        <taxon>Pseudomonadati</taxon>
        <taxon>Bacteroidota</taxon>
        <taxon>Chitinophagia</taxon>
        <taxon>Chitinophagales</taxon>
        <taxon>Chitinophagaceae</taxon>
        <taxon>Niastella</taxon>
    </lineage>
</organism>
<gene>
    <name evidence="2" type="ORF">A4R26_06635</name>
</gene>
<reference evidence="3" key="1">
    <citation type="submission" date="2016-04" db="EMBL/GenBank/DDBJ databases">
        <authorList>
            <person name="Chen L."/>
            <person name="Zhuang W."/>
            <person name="Wang G."/>
        </authorList>
    </citation>
    <scope>NUCLEOTIDE SEQUENCE [LARGE SCALE GENOMIC DNA]</scope>
    <source>
        <strain evidence="3">208</strain>
    </source>
</reference>
<comment type="caution">
    <text evidence="2">The sequence shown here is derived from an EMBL/GenBank/DDBJ whole genome shotgun (WGS) entry which is preliminary data.</text>
</comment>
<dbReference type="GO" id="GO:0004530">
    <property type="term" value="F:deoxyribonuclease I activity"/>
    <property type="evidence" value="ECO:0007669"/>
    <property type="project" value="InterPro"/>
</dbReference>
<dbReference type="EMBL" id="LWBP01000210">
    <property type="protein sequence ID" value="OQP53641.1"/>
    <property type="molecule type" value="Genomic_DNA"/>
</dbReference>
<name>A0A1V9F5W1_9BACT</name>
<evidence type="ECO:0000313" key="3">
    <source>
        <dbReference type="Proteomes" id="UP000192276"/>
    </source>
</evidence>
<feature type="domain" description="CdiA toxin EC869-like" evidence="1">
    <location>
        <begin position="11"/>
        <end position="76"/>
    </location>
</feature>
<dbReference type="Pfam" id="PF21111">
    <property type="entry name" value="CDI_toxin_EC869_like"/>
    <property type="match status" value="1"/>
</dbReference>
<evidence type="ECO:0000259" key="1">
    <source>
        <dbReference type="Pfam" id="PF21111"/>
    </source>
</evidence>
<proteinExistence type="predicted"/>
<dbReference type="AlphaFoldDB" id="A0A1V9F5W1"/>
<dbReference type="InterPro" id="IPR033799">
    <property type="entry name" value="CdiA_EC869-like"/>
</dbReference>
<dbReference type="Proteomes" id="UP000192276">
    <property type="component" value="Unassembled WGS sequence"/>
</dbReference>
<sequence>MGAKSYIGAGKVFDVLKGYIDVLMQFKGGSRAGVIIKEADITSKVLQVAIKPFGTSLMQWVEIAKAWQYAYKNNIGFQLRLIK</sequence>
<accession>A0A1V9F5W1</accession>
<protein>
    <recommendedName>
        <fullName evidence="1">CdiA toxin EC869-like domain-containing protein</fullName>
    </recommendedName>
</protein>